<reference evidence="2 3" key="1">
    <citation type="submission" date="2024-09" db="EMBL/GenBank/DDBJ databases">
        <authorList>
            <person name="Sun Q."/>
            <person name="Mori K."/>
        </authorList>
    </citation>
    <scope>NUCLEOTIDE SEQUENCE [LARGE SCALE GENOMIC DNA]</scope>
    <source>
        <strain evidence="2 3">TBRC 7907</strain>
    </source>
</reference>
<dbReference type="RefSeq" id="WP_377851978.1">
    <property type="nucleotide sequence ID" value="NZ_JBHLZU010000010.1"/>
</dbReference>
<evidence type="ECO:0000313" key="3">
    <source>
        <dbReference type="Proteomes" id="UP001589693"/>
    </source>
</evidence>
<evidence type="ECO:0008006" key="4">
    <source>
        <dbReference type="Google" id="ProtNLM"/>
    </source>
</evidence>
<comment type="caution">
    <text evidence="2">The sequence shown here is derived from an EMBL/GenBank/DDBJ whole genome shotgun (WGS) entry which is preliminary data.</text>
</comment>
<organism evidence="2 3">
    <name type="scientific">Allokutzneria oryzae</name>
    <dbReference type="NCBI Taxonomy" id="1378989"/>
    <lineage>
        <taxon>Bacteria</taxon>
        <taxon>Bacillati</taxon>
        <taxon>Actinomycetota</taxon>
        <taxon>Actinomycetes</taxon>
        <taxon>Pseudonocardiales</taxon>
        <taxon>Pseudonocardiaceae</taxon>
        <taxon>Allokutzneria</taxon>
    </lineage>
</organism>
<feature type="compositionally biased region" description="Basic and acidic residues" evidence="1">
    <location>
        <begin position="27"/>
        <end position="38"/>
    </location>
</feature>
<gene>
    <name evidence="2" type="ORF">ACFFQA_12595</name>
</gene>
<accession>A0ABV5ZV56</accession>
<dbReference type="PROSITE" id="PS51257">
    <property type="entry name" value="PROKAR_LIPOPROTEIN"/>
    <property type="match status" value="1"/>
</dbReference>
<sequence>MNKQLAALLPLVAVVACAPPIETAQDDTVRPRAAKSLEGKGFGHSPDNAVGNAIESAYRRAAAKGHVPSSCAVVSGEHSARPPYGYDGTARITCSR</sequence>
<protein>
    <recommendedName>
        <fullName evidence="4">Lipoprotein</fullName>
    </recommendedName>
</protein>
<feature type="region of interest" description="Disordered" evidence="1">
    <location>
        <begin position="26"/>
        <end position="48"/>
    </location>
</feature>
<name>A0ABV5ZV56_9PSEU</name>
<evidence type="ECO:0000313" key="2">
    <source>
        <dbReference type="EMBL" id="MFB9904772.1"/>
    </source>
</evidence>
<evidence type="ECO:0000256" key="1">
    <source>
        <dbReference type="SAM" id="MobiDB-lite"/>
    </source>
</evidence>
<keyword evidence="3" id="KW-1185">Reference proteome</keyword>
<dbReference type="EMBL" id="JBHLZU010000010">
    <property type="protein sequence ID" value="MFB9904772.1"/>
    <property type="molecule type" value="Genomic_DNA"/>
</dbReference>
<dbReference type="Proteomes" id="UP001589693">
    <property type="component" value="Unassembled WGS sequence"/>
</dbReference>
<proteinExistence type="predicted"/>